<sequence length="128" mass="14850">MAFALFFDSLAWIWRDGVREYARGWMNVHWFVYHFFSMPVLFESFFAPFHRLRERARAGFDIEDWLSVIVINVLMRIVGMIVRTAFLALGILAECVVFLLGSFFFLVLVSGAVFVPIVFVIGVITLFL</sequence>
<organism evidence="2 3">
    <name type="scientific">Candidatus Ryanbacteria bacterium RIFCSPLOWO2_02_FULL_47_14</name>
    <dbReference type="NCBI Taxonomy" id="1802129"/>
    <lineage>
        <taxon>Bacteria</taxon>
        <taxon>Candidatus Ryaniibacteriota</taxon>
    </lineage>
</organism>
<feature type="transmembrane region" description="Helical" evidence="1">
    <location>
        <begin position="30"/>
        <end position="49"/>
    </location>
</feature>
<evidence type="ECO:0000256" key="1">
    <source>
        <dbReference type="SAM" id="Phobius"/>
    </source>
</evidence>
<protein>
    <submittedName>
        <fullName evidence="2">Uncharacterized protein</fullName>
    </submittedName>
</protein>
<feature type="transmembrane region" description="Helical" evidence="1">
    <location>
        <begin position="69"/>
        <end position="92"/>
    </location>
</feature>
<proteinExistence type="predicted"/>
<accession>A0A1G2H1X4</accession>
<keyword evidence="1" id="KW-1133">Transmembrane helix</keyword>
<keyword evidence="1" id="KW-0472">Membrane</keyword>
<feature type="transmembrane region" description="Helical" evidence="1">
    <location>
        <begin position="98"/>
        <end position="127"/>
    </location>
</feature>
<dbReference type="AlphaFoldDB" id="A0A1G2H1X4"/>
<evidence type="ECO:0000313" key="2">
    <source>
        <dbReference type="EMBL" id="OGZ56300.1"/>
    </source>
</evidence>
<reference evidence="2 3" key="1">
    <citation type="journal article" date="2016" name="Nat. Commun.">
        <title>Thousands of microbial genomes shed light on interconnected biogeochemical processes in an aquifer system.</title>
        <authorList>
            <person name="Anantharaman K."/>
            <person name="Brown C.T."/>
            <person name="Hug L.A."/>
            <person name="Sharon I."/>
            <person name="Castelle C.J."/>
            <person name="Probst A.J."/>
            <person name="Thomas B.C."/>
            <person name="Singh A."/>
            <person name="Wilkins M.J."/>
            <person name="Karaoz U."/>
            <person name="Brodie E.L."/>
            <person name="Williams K.H."/>
            <person name="Hubbard S.S."/>
            <person name="Banfield J.F."/>
        </authorList>
    </citation>
    <scope>NUCLEOTIDE SEQUENCE [LARGE SCALE GENOMIC DNA]</scope>
</reference>
<dbReference type="STRING" id="1802129.A3J04_04350"/>
<comment type="caution">
    <text evidence="2">The sequence shown here is derived from an EMBL/GenBank/DDBJ whole genome shotgun (WGS) entry which is preliminary data.</text>
</comment>
<dbReference type="Proteomes" id="UP000177954">
    <property type="component" value="Unassembled WGS sequence"/>
</dbReference>
<name>A0A1G2H1X4_9BACT</name>
<keyword evidence="1" id="KW-0812">Transmembrane</keyword>
<gene>
    <name evidence="2" type="ORF">A3J04_04350</name>
</gene>
<evidence type="ECO:0000313" key="3">
    <source>
        <dbReference type="Proteomes" id="UP000177954"/>
    </source>
</evidence>
<dbReference type="EMBL" id="MHNZ01000020">
    <property type="protein sequence ID" value="OGZ56300.1"/>
    <property type="molecule type" value="Genomic_DNA"/>
</dbReference>